<dbReference type="InterPro" id="IPR012338">
    <property type="entry name" value="Beta-lactam/transpept-like"/>
</dbReference>
<evidence type="ECO:0000259" key="11">
    <source>
        <dbReference type="Pfam" id="PF03561"/>
    </source>
</evidence>
<evidence type="ECO:0000256" key="7">
    <source>
        <dbReference type="ARBA" id="ARBA00047918"/>
    </source>
</evidence>
<keyword evidence="6" id="KW-0808">Transferase</keyword>
<reference evidence="14 15" key="1">
    <citation type="submission" date="2023-11" db="EMBL/GenBank/DDBJ databases">
        <title>Peredibacter starrii A3.12.</title>
        <authorList>
            <person name="Mitchell R.J."/>
        </authorList>
    </citation>
    <scope>NUCLEOTIDE SEQUENCE [LARGE SCALE GENOMIC DNA]</scope>
    <source>
        <strain evidence="14 15">A3.12</strain>
    </source>
</reference>
<dbReference type="InterPro" id="IPR008979">
    <property type="entry name" value="Galactose-bd-like_sf"/>
</dbReference>
<evidence type="ECO:0000259" key="13">
    <source>
        <dbReference type="Pfam" id="PF20659"/>
    </source>
</evidence>
<evidence type="ECO:0000256" key="1">
    <source>
        <dbReference type="ARBA" id="ARBA00006394"/>
    </source>
</evidence>
<dbReference type="GO" id="GO:0006144">
    <property type="term" value="P:purine nucleobase metabolic process"/>
    <property type="evidence" value="ECO:0007669"/>
    <property type="project" value="UniProtKB-KW"/>
</dbReference>
<dbReference type="InterPro" id="IPR006252">
    <property type="entry name" value="Malate_synthA"/>
</dbReference>
<dbReference type="InterPro" id="IPR044856">
    <property type="entry name" value="Malate_synth_C_sf"/>
</dbReference>
<sequence length="1540" mass="174297">MKSEIPYYDDYISPEIKAHLLRAAKPVPGTDGLVQVGESGGLESTESLRFLCELYESVKDELNLVLKRRNRDRKFIDERVKAMGTFNRDFKRDYLSNDYKTVLGLEDGEGRIVFGPKTPNYARPGGKPIANIPEFLRGPHVTLFGPPDSAKLSINAMNAYHRKLKDEPEIVRDLLATHESLPKWGADDEDSKTPLREDLISAGVNLTKCLDGNLSLEENGKKYELEKEKLSLPIKRFPGLALPCFFLFYKDQPIPLHLYDFALHFFRNWHNEKALAFYVPKLENEEEARYIRIMLEAAEKLLKKTYPTYAVGSIRLMIVLENPRAVFRAHEIMDELYPYFVGASLGWHDYLASTARLFKEDSNYRIPVKADPDIVIKYIKASHDLLAEAVGSRGGIKVGGMYGILPTSNDLRSPSYQVTIKGYIRDVITQMKRDLSGFWVAHPDFVRLGLAFVEAWKIHKNGNSSKLETLVKSLLDEKYHKEIIDFIHGPDIKGLDKNDPMYARSLIVADLKESTFIANNHPDEIRYNVFQSLQYITDWLSGNGCVALPALVANTPVRVMDDLATAERSRWEVWHEIRHGRFKLEEFLKIAHEELNFIRKDKSNDKKIVQVKWDERTEKWYPVAMNLMIKLMTDPEPVEFATQLFLPFTIPAVRSAQDPWKFVTEMDPEKFKISSYIKRFNYFFEICGSMKFASGKAALATADAKMCEALVKSFTKNDILEAASFHGDIGENKKTLDKMASSEQSKVLTEDESIRQELRELGAQYLAKFGMKFLVSAQGKSGKELLALLKERINNPEEKEIENARYALWEITEKRMKGHPLNDLYSRLENAYKKHGIKDAQVTIMTGQGHQNIVFGSAKTSTWFEMASLSKTVGSVFAIEYFKQKGIALNSSVKDFLPDLNLDPTVTIAHLMSHCALNLHYVNGVPANRKMPKISEFLKGNAEYGYEPVRVVNTPGEKFQYSGGGFLVLEHLIETLEKKSIFDLTRPFLDKLGMKDFSFQQETLPNVDYAHGYKDNGEEIEGTRKIFPAFAAGSMGTAAAMAKFLEHMEEAYWNLNGSGPISHDTARLMLHGTDKGCMKFMGVKMGLGVFIGEAGPNKFMIHQGANDGFRCIFLHCYFGPDRGKGVVALANADLKGVLFNAEATQDILKVLEFQGIDFSKFKSTFTADKIPQEQIVNMGYKNLVFDAFEKTRPEPIIERGPMDPLAPFNLGVGSTVVDVSNELFARADNLFSDHLPKFDPELFGKQGKVMDSWETVRHNQAGVDTLTFELKKPAKINYVLLSTKYHFGNHAPAVKIEGLVDGEWTELVPKMEMEGHSEVRIKLPKETGVVTQIRASQYPDGGFTRLGLYTDLPEKEKATFDGQMRSYEEKIPQTKKPLNIKYEVTDAEIKKNWLSLHEGDEFNNASVALGAKMLKATNEHYSPASQVISPFGPINMFDGLESARSRKLGGCEEVTIQLAKPAKIHRVETDYTYYVNNNPYEFSLLGLTEGKWVTIIPKQNVKAFAGHIQGFEINRPEIFSQIKIQAWPCGGMNRIKVFSK</sequence>
<evidence type="ECO:0000256" key="3">
    <source>
        <dbReference type="ARBA" id="ARBA00022435"/>
    </source>
</evidence>
<dbReference type="Pfam" id="PF00144">
    <property type="entry name" value="Beta-lactamase"/>
    <property type="match status" value="1"/>
</dbReference>
<comment type="catalytic activity">
    <reaction evidence="7">
        <text>glyoxylate + acetyl-CoA + H2O = (S)-malate + CoA + H(+)</text>
        <dbReference type="Rhea" id="RHEA:18181"/>
        <dbReference type="ChEBI" id="CHEBI:15377"/>
        <dbReference type="ChEBI" id="CHEBI:15378"/>
        <dbReference type="ChEBI" id="CHEBI:15589"/>
        <dbReference type="ChEBI" id="CHEBI:36655"/>
        <dbReference type="ChEBI" id="CHEBI:57287"/>
        <dbReference type="ChEBI" id="CHEBI:57288"/>
        <dbReference type="EC" id="2.3.3.9"/>
    </reaction>
</comment>
<evidence type="ECO:0000313" key="14">
    <source>
        <dbReference type="EMBL" id="WPU63681.1"/>
    </source>
</evidence>
<feature type="active site" description="Proton acceptor" evidence="8">
    <location>
        <position position="236"/>
    </location>
</feature>
<dbReference type="Pfam" id="PF03561">
    <property type="entry name" value="Allantoicase"/>
    <property type="match status" value="2"/>
</dbReference>
<dbReference type="Gene3D" id="3.20.20.360">
    <property type="entry name" value="Malate synthase, domain 3"/>
    <property type="match status" value="1"/>
</dbReference>
<dbReference type="Proteomes" id="UP001324634">
    <property type="component" value="Chromosome"/>
</dbReference>
<dbReference type="GO" id="GO:0006097">
    <property type="term" value="P:glyoxylate cycle"/>
    <property type="evidence" value="ECO:0007669"/>
    <property type="project" value="UniProtKB-KW"/>
</dbReference>
<dbReference type="SUPFAM" id="SSF51645">
    <property type="entry name" value="Malate synthase G"/>
    <property type="match status" value="1"/>
</dbReference>
<feature type="domain" description="Beta-lactamase-related" evidence="9">
    <location>
        <begin position="847"/>
        <end position="1140"/>
    </location>
</feature>
<evidence type="ECO:0000259" key="12">
    <source>
        <dbReference type="Pfam" id="PF09349"/>
    </source>
</evidence>
<evidence type="ECO:0000256" key="6">
    <source>
        <dbReference type="ARBA" id="ARBA00022679"/>
    </source>
</evidence>
<evidence type="ECO:0000256" key="5">
    <source>
        <dbReference type="ARBA" id="ARBA00022631"/>
    </source>
</evidence>
<dbReference type="PANTHER" id="PTHR42902:SF1">
    <property type="entry name" value="MALATE SYNTHASE 1-RELATED"/>
    <property type="match status" value="1"/>
</dbReference>
<dbReference type="GO" id="GO:0004037">
    <property type="term" value="F:allantoicase activity"/>
    <property type="evidence" value="ECO:0007669"/>
    <property type="project" value="InterPro"/>
</dbReference>
<accession>A0AAX4HKA7</accession>
<dbReference type="Pfam" id="PF20659">
    <property type="entry name" value="MS_C"/>
    <property type="match status" value="1"/>
</dbReference>
<proteinExistence type="inferred from homology"/>
<feature type="domain" description="Allantoicase" evidence="11">
    <location>
        <begin position="1410"/>
        <end position="1539"/>
    </location>
</feature>
<dbReference type="InterPro" id="IPR001466">
    <property type="entry name" value="Beta-lactam-related"/>
</dbReference>
<organism evidence="14 15">
    <name type="scientific">Peredibacter starrii</name>
    <dbReference type="NCBI Taxonomy" id="28202"/>
    <lineage>
        <taxon>Bacteria</taxon>
        <taxon>Pseudomonadati</taxon>
        <taxon>Bdellovibrionota</taxon>
        <taxon>Bacteriovoracia</taxon>
        <taxon>Bacteriovoracales</taxon>
        <taxon>Bacteriovoracaceae</taxon>
        <taxon>Peredibacter</taxon>
    </lineage>
</organism>
<dbReference type="SUPFAM" id="SSF56601">
    <property type="entry name" value="beta-lactamase/transpeptidase-like"/>
    <property type="match status" value="1"/>
</dbReference>
<keyword evidence="5" id="KW-0659">Purine metabolism</keyword>
<feature type="domain" description="Malate synthase TIM barrel" evidence="10">
    <location>
        <begin position="246"/>
        <end position="451"/>
    </location>
</feature>
<keyword evidence="14" id="KW-0378">Hydrolase</keyword>
<evidence type="ECO:0000256" key="8">
    <source>
        <dbReference type="PIRSR" id="PIRSR601465-50"/>
    </source>
</evidence>
<dbReference type="GO" id="GO:0004474">
    <property type="term" value="F:malate synthase activity"/>
    <property type="evidence" value="ECO:0007669"/>
    <property type="project" value="UniProtKB-EC"/>
</dbReference>
<dbReference type="Pfam" id="PF01274">
    <property type="entry name" value="MS_TIM-barrel"/>
    <property type="match status" value="1"/>
</dbReference>
<dbReference type="KEGG" id="psti:SOO65_13380"/>
<name>A0AAX4HKA7_9BACT</name>
<dbReference type="GO" id="GO:0000256">
    <property type="term" value="P:allantoin catabolic process"/>
    <property type="evidence" value="ECO:0007669"/>
    <property type="project" value="InterPro"/>
</dbReference>
<evidence type="ECO:0000256" key="2">
    <source>
        <dbReference type="ARBA" id="ARBA00012636"/>
    </source>
</evidence>
<dbReference type="EC" id="2.3.3.9" evidence="2"/>
<dbReference type="InterPro" id="IPR046363">
    <property type="entry name" value="MS_N_TIM-barrel_dom"/>
</dbReference>
<feature type="active site" description="Proton donor" evidence="8">
    <location>
        <position position="562"/>
    </location>
</feature>
<comment type="similarity">
    <text evidence="1">Belongs to the malate synthase family.</text>
</comment>
<feature type="domain" description="Allantoicase" evidence="11">
    <location>
        <begin position="1213"/>
        <end position="1350"/>
    </location>
</feature>
<dbReference type="InterPro" id="IPR048355">
    <property type="entry name" value="MS_C"/>
</dbReference>
<dbReference type="InterPro" id="IPR018020">
    <property type="entry name" value="OHCU_decarboxylase"/>
</dbReference>
<evidence type="ECO:0000313" key="15">
    <source>
        <dbReference type="Proteomes" id="UP001324634"/>
    </source>
</evidence>
<dbReference type="InterPro" id="IPR011076">
    <property type="entry name" value="Malate_synth_sf"/>
</dbReference>
<dbReference type="EMBL" id="CP139487">
    <property type="protein sequence ID" value="WPU63681.1"/>
    <property type="molecule type" value="Genomic_DNA"/>
</dbReference>
<dbReference type="GO" id="GO:0006099">
    <property type="term" value="P:tricarboxylic acid cycle"/>
    <property type="evidence" value="ECO:0007669"/>
    <property type="project" value="UniProtKB-KW"/>
</dbReference>
<dbReference type="Pfam" id="PF09349">
    <property type="entry name" value="OHCU_decarbox"/>
    <property type="match status" value="1"/>
</dbReference>
<dbReference type="InterPro" id="IPR015908">
    <property type="entry name" value="Allantoicase_dom"/>
</dbReference>
<dbReference type="SUPFAM" id="SSF49785">
    <property type="entry name" value="Galactose-binding domain-like"/>
    <property type="match status" value="2"/>
</dbReference>
<dbReference type="InterPro" id="IPR036778">
    <property type="entry name" value="OHCU_decarboxylase_sf"/>
</dbReference>
<evidence type="ECO:0000259" key="9">
    <source>
        <dbReference type="Pfam" id="PF00144"/>
    </source>
</evidence>
<dbReference type="Gene3D" id="1.10.3330.10">
    <property type="entry name" value="Oxo-4-hydroxy-4-carboxy-5-ureidoimidazoline decarboxylase"/>
    <property type="match status" value="1"/>
</dbReference>
<evidence type="ECO:0000256" key="4">
    <source>
        <dbReference type="ARBA" id="ARBA00022532"/>
    </source>
</evidence>
<feature type="domain" description="Malate synthase C-terminal" evidence="13">
    <location>
        <begin position="523"/>
        <end position="643"/>
    </location>
</feature>
<dbReference type="Gene3D" id="1.20.1220.12">
    <property type="entry name" value="Malate synthase, domain III"/>
    <property type="match status" value="1"/>
</dbReference>
<keyword evidence="4" id="KW-0816">Tricarboxylic acid cycle</keyword>
<keyword evidence="15" id="KW-1185">Reference proteome</keyword>
<keyword evidence="3" id="KW-0329">Glyoxylate bypass</keyword>
<gene>
    <name evidence="14" type="ORF">SOO65_13380</name>
</gene>
<dbReference type="Gene3D" id="3.40.710.10">
    <property type="entry name" value="DD-peptidase/beta-lactamase superfamily"/>
    <property type="match status" value="1"/>
</dbReference>
<dbReference type="GO" id="GO:0005737">
    <property type="term" value="C:cytoplasm"/>
    <property type="evidence" value="ECO:0007669"/>
    <property type="project" value="TreeGrafter"/>
</dbReference>
<evidence type="ECO:0000259" key="10">
    <source>
        <dbReference type="Pfam" id="PF01274"/>
    </source>
</evidence>
<dbReference type="InterPro" id="IPR001465">
    <property type="entry name" value="Malate_synthase_TIM"/>
</dbReference>
<dbReference type="RefSeq" id="WP_321390825.1">
    <property type="nucleotide sequence ID" value="NZ_CP139487.1"/>
</dbReference>
<dbReference type="SUPFAM" id="SSF158694">
    <property type="entry name" value="UraD-Like"/>
    <property type="match status" value="1"/>
</dbReference>
<dbReference type="Gene3D" id="2.60.120.260">
    <property type="entry name" value="Galactose-binding domain-like"/>
    <property type="match status" value="2"/>
</dbReference>
<protein>
    <recommendedName>
        <fullName evidence="2">malate synthase</fullName>
        <ecNumber evidence="2">2.3.3.9</ecNumber>
    </recommendedName>
</protein>
<dbReference type="PANTHER" id="PTHR42902">
    <property type="entry name" value="MALATE SYNTHASE"/>
    <property type="match status" value="1"/>
</dbReference>
<feature type="domain" description="Oxo-4-hydroxy-4-carboxy-5-ureidoimidazoline decarboxylase" evidence="12">
    <location>
        <begin position="703"/>
        <end position="816"/>
    </location>
</feature>